<dbReference type="SUPFAM" id="SSF53335">
    <property type="entry name" value="S-adenosyl-L-methionine-dependent methyltransferases"/>
    <property type="match status" value="1"/>
</dbReference>
<feature type="domain" description="PAS" evidence="7">
    <location>
        <begin position="969"/>
        <end position="1040"/>
    </location>
</feature>
<evidence type="ECO:0000259" key="9">
    <source>
        <dbReference type="PROSITE" id="PS50122"/>
    </source>
</evidence>
<reference evidence="11 12" key="1">
    <citation type="submission" date="2020-03" db="EMBL/GenBank/DDBJ databases">
        <title>Cyclobacterium plantarum sp. nov., a marine bacterium isolated from a coastal-marine wetland.</title>
        <authorList>
            <person name="Sanchez-Porro C."/>
            <person name="Ventosa A."/>
            <person name="Amoozegar M."/>
        </authorList>
    </citation>
    <scope>NUCLEOTIDE SEQUENCE [LARGE SCALE GENOMIC DNA]</scope>
    <source>
        <strain evidence="11 12">GBPx2</strain>
    </source>
</reference>
<dbReference type="Gene3D" id="3.40.50.180">
    <property type="entry name" value="Methylesterase CheB, C-terminal domain"/>
    <property type="match status" value="1"/>
</dbReference>
<comment type="catalytic activity">
    <reaction evidence="1">
        <text>ATP + protein L-histidine = ADP + protein N-phospho-L-histidine.</text>
        <dbReference type="EC" id="2.7.13.3"/>
    </reaction>
</comment>
<keyword evidence="3" id="KW-0378">Hydrolase</keyword>
<evidence type="ECO:0000256" key="5">
    <source>
        <dbReference type="SAM" id="MobiDB-lite"/>
    </source>
</evidence>
<dbReference type="SMART" id="SM00388">
    <property type="entry name" value="HisKA"/>
    <property type="match status" value="1"/>
</dbReference>
<dbReference type="SUPFAM" id="SSF47384">
    <property type="entry name" value="Homodimeric domain of signal transducing histidine kinase"/>
    <property type="match status" value="1"/>
</dbReference>
<dbReference type="SMART" id="SM00387">
    <property type="entry name" value="HATPase_c"/>
    <property type="match status" value="1"/>
</dbReference>
<dbReference type="InterPro" id="IPR003594">
    <property type="entry name" value="HATPase_dom"/>
</dbReference>
<dbReference type="EMBL" id="JAANYN010000005">
    <property type="protein sequence ID" value="NHE57608.1"/>
    <property type="molecule type" value="Genomic_DNA"/>
</dbReference>
<feature type="region of interest" description="Disordered" evidence="5">
    <location>
        <begin position="482"/>
        <end position="503"/>
    </location>
</feature>
<feature type="active site" evidence="3">
    <location>
        <position position="13"/>
    </location>
</feature>
<keyword evidence="12" id="KW-1185">Reference proteome</keyword>
<organism evidence="11 12">
    <name type="scientific">Cyclobacterium plantarum</name>
    <dbReference type="NCBI Taxonomy" id="2716263"/>
    <lineage>
        <taxon>Bacteria</taxon>
        <taxon>Pseudomonadati</taxon>
        <taxon>Bacteroidota</taxon>
        <taxon>Cytophagia</taxon>
        <taxon>Cytophagales</taxon>
        <taxon>Cyclobacteriaceae</taxon>
        <taxon>Cyclobacterium</taxon>
    </lineage>
</organism>
<proteinExistence type="predicted"/>
<evidence type="ECO:0000256" key="2">
    <source>
        <dbReference type="ARBA" id="ARBA00012438"/>
    </source>
</evidence>
<protein>
    <recommendedName>
        <fullName evidence="2">histidine kinase</fullName>
        <ecNumber evidence="2">2.7.13.3</ecNumber>
    </recommendedName>
</protein>
<dbReference type="RefSeq" id="WP_166147307.1">
    <property type="nucleotide sequence ID" value="NZ_JAANYN010000005.1"/>
</dbReference>
<dbReference type="SMART" id="SM00091">
    <property type="entry name" value="PAS"/>
    <property type="match status" value="3"/>
</dbReference>
<evidence type="ECO:0000259" key="7">
    <source>
        <dbReference type="PROSITE" id="PS50112"/>
    </source>
</evidence>
<evidence type="ECO:0000313" key="12">
    <source>
        <dbReference type="Proteomes" id="UP000649799"/>
    </source>
</evidence>
<dbReference type="Gene3D" id="3.40.50.150">
    <property type="entry name" value="Vaccinia Virus protein VP39"/>
    <property type="match status" value="1"/>
</dbReference>
<dbReference type="InterPro" id="IPR035909">
    <property type="entry name" value="CheB_C"/>
</dbReference>
<comment type="caution">
    <text evidence="11">The sequence shown here is derived from an EMBL/GenBank/DDBJ whole genome shotgun (WGS) entry which is preliminary data.</text>
</comment>
<dbReference type="CDD" id="cd00130">
    <property type="entry name" value="PAS"/>
    <property type="match status" value="2"/>
</dbReference>
<dbReference type="PRINTS" id="PR00996">
    <property type="entry name" value="CHERMTFRASE"/>
</dbReference>
<dbReference type="Pfam" id="PF13426">
    <property type="entry name" value="PAS_9"/>
    <property type="match status" value="2"/>
</dbReference>
<keyword evidence="3" id="KW-0145">Chemotaxis</keyword>
<dbReference type="PANTHER" id="PTHR24422">
    <property type="entry name" value="CHEMOTAXIS PROTEIN METHYLTRANSFERASE"/>
    <property type="match status" value="1"/>
</dbReference>
<feature type="domain" description="CheR-type methyltransferase" evidence="10">
    <location>
        <begin position="219"/>
        <end position="469"/>
    </location>
</feature>
<dbReference type="InterPro" id="IPR029063">
    <property type="entry name" value="SAM-dependent_MTases_sf"/>
</dbReference>
<dbReference type="InterPro" id="IPR022642">
    <property type="entry name" value="CheR_C"/>
</dbReference>
<dbReference type="InterPro" id="IPR000700">
    <property type="entry name" value="PAS-assoc_C"/>
</dbReference>
<dbReference type="Gene3D" id="1.10.287.130">
    <property type="match status" value="1"/>
</dbReference>
<dbReference type="EC" id="2.7.13.3" evidence="2"/>
<dbReference type="Pfam" id="PF02518">
    <property type="entry name" value="HATPase_c"/>
    <property type="match status" value="1"/>
</dbReference>
<evidence type="ECO:0000256" key="4">
    <source>
        <dbReference type="SAM" id="Coils"/>
    </source>
</evidence>
<feature type="coiled-coil region" evidence="4">
    <location>
        <begin position="649"/>
        <end position="725"/>
    </location>
</feature>
<evidence type="ECO:0000259" key="10">
    <source>
        <dbReference type="PROSITE" id="PS50123"/>
    </source>
</evidence>
<dbReference type="CDD" id="cd16434">
    <property type="entry name" value="CheB-CheR_fusion"/>
    <property type="match status" value="1"/>
</dbReference>
<gene>
    <name evidence="11" type="ORF">G9Q97_12380</name>
</gene>
<dbReference type="Pfam" id="PF03705">
    <property type="entry name" value="CheR_N"/>
    <property type="match status" value="1"/>
</dbReference>
<feature type="domain" description="Histidine kinase" evidence="6">
    <location>
        <begin position="1120"/>
        <end position="1333"/>
    </location>
</feature>
<dbReference type="InterPro" id="IPR022641">
    <property type="entry name" value="CheR_N"/>
</dbReference>
<keyword evidence="4" id="KW-0175">Coiled coil</keyword>
<name>A0ABX0H9R4_9BACT</name>
<dbReference type="Pfam" id="PF13596">
    <property type="entry name" value="PAS_10"/>
    <property type="match status" value="1"/>
</dbReference>
<dbReference type="PROSITE" id="PS50113">
    <property type="entry name" value="PAC"/>
    <property type="match status" value="1"/>
</dbReference>
<feature type="active site" evidence="3">
    <location>
        <position position="40"/>
    </location>
</feature>
<dbReference type="Pfam" id="PF00512">
    <property type="entry name" value="HisKA"/>
    <property type="match status" value="1"/>
</dbReference>
<dbReference type="PROSITE" id="PS50122">
    <property type="entry name" value="CHEB"/>
    <property type="match status" value="1"/>
</dbReference>
<dbReference type="InterPro" id="IPR050903">
    <property type="entry name" value="Bact_Chemotaxis_MeTrfase"/>
</dbReference>
<feature type="domain" description="CheB-type methylesterase" evidence="9">
    <location>
        <begin position="7"/>
        <end position="182"/>
    </location>
</feature>
<evidence type="ECO:0000259" key="6">
    <source>
        <dbReference type="PROSITE" id="PS50109"/>
    </source>
</evidence>
<dbReference type="InterPro" id="IPR000780">
    <property type="entry name" value="CheR_MeTrfase"/>
</dbReference>
<accession>A0ABX0H9R4</accession>
<dbReference type="InterPro" id="IPR003661">
    <property type="entry name" value="HisK_dim/P_dom"/>
</dbReference>
<dbReference type="Pfam" id="PF01739">
    <property type="entry name" value="CheR"/>
    <property type="match status" value="1"/>
</dbReference>
<dbReference type="Proteomes" id="UP000649799">
    <property type="component" value="Unassembled WGS sequence"/>
</dbReference>
<feature type="active site" evidence="3">
    <location>
        <position position="131"/>
    </location>
</feature>
<evidence type="ECO:0000259" key="8">
    <source>
        <dbReference type="PROSITE" id="PS50113"/>
    </source>
</evidence>
<evidence type="ECO:0000256" key="3">
    <source>
        <dbReference type="PROSITE-ProRule" id="PRU00050"/>
    </source>
</evidence>
<dbReference type="InterPro" id="IPR001610">
    <property type="entry name" value="PAC"/>
</dbReference>
<dbReference type="PROSITE" id="PS50123">
    <property type="entry name" value="CHER"/>
    <property type="match status" value="1"/>
</dbReference>
<evidence type="ECO:0000313" key="11">
    <source>
        <dbReference type="EMBL" id="NHE57608.1"/>
    </source>
</evidence>
<dbReference type="InterPro" id="IPR036890">
    <property type="entry name" value="HATPase_C_sf"/>
</dbReference>
<dbReference type="PANTHER" id="PTHR24422:SF27">
    <property type="entry name" value="PROTEIN-GLUTAMATE O-METHYLTRANSFERASE"/>
    <property type="match status" value="1"/>
</dbReference>
<dbReference type="Gene3D" id="3.30.450.20">
    <property type="entry name" value="PAS domain"/>
    <property type="match status" value="3"/>
</dbReference>
<dbReference type="NCBIfam" id="TIGR00229">
    <property type="entry name" value="sensory_box"/>
    <property type="match status" value="2"/>
</dbReference>
<dbReference type="InterPro" id="IPR036097">
    <property type="entry name" value="HisK_dim/P_sf"/>
</dbReference>
<dbReference type="SUPFAM" id="SSF52738">
    <property type="entry name" value="Methylesterase CheB, C-terminal domain"/>
    <property type="match status" value="1"/>
</dbReference>
<dbReference type="SUPFAM" id="SSF55785">
    <property type="entry name" value="PYP-like sensor domain (PAS domain)"/>
    <property type="match status" value="3"/>
</dbReference>
<evidence type="ECO:0000256" key="1">
    <source>
        <dbReference type="ARBA" id="ARBA00000085"/>
    </source>
</evidence>
<dbReference type="PROSITE" id="PS50112">
    <property type="entry name" value="PAS"/>
    <property type="match status" value="1"/>
</dbReference>
<feature type="compositionally biased region" description="Polar residues" evidence="5">
    <location>
        <begin position="485"/>
        <end position="497"/>
    </location>
</feature>
<dbReference type="SUPFAM" id="SSF55874">
    <property type="entry name" value="ATPase domain of HSP90 chaperone/DNA topoisomerase II/histidine kinase"/>
    <property type="match status" value="1"/>
</dbReference>
<dbReference type="InterPro" id="IPR005467">
    <property type="entry name" value="His_kinase_dom"/>
</dbReference>
<dbReference type="SMART" id="SM00138">
    <property type="entry name" value="MeTrc"/>
    <property type="match status" value="1"/>
</dbReference>
<dbReference type="SUPFAM" id="SSF47757">
    <property type="entry name" value="Chemotaxis receptor methyltransferase CheR, N-terminal domain"/>
    <property type="match status" value="1"/>
</dbReference>
<dbReference type="InterPro" id="IPR000014">
    <property type="entry name" value="PAS"/>
</dbReference>
<feature type="domain" description="PAC" evidence="8">
    <location>
        <begin position="1041"/>
        <end position="1095"/>
    </location>
</feature>
<dbReference type="Gene3D" id="3.30.565.10">
    <property type="entry name" value="Histidine kinase-like ATPase, C-terminal domain"/>
    <property type="match status" value="1"/>
</dbReference>
<sequence length="1337" mass="152316">MKVDFPIVAIGASAGGLEPLEIFFENAKTDSSFAYVLIQHLAPNHKSLMDELLARHTDLPIKIIQHQMPVEKGTIYLNPPKKFIELLDGKFSLSEKEDRRLSFPISSFFYSLAVHQHENSCAIVLSGTGSDGSEGIKHVKEKGGLVLTQLPETARFDGMPKNAINTGAVDKVCTVEQMHQELEAYFLNRIELSGKKLESSNSKNVISEILKSVLDQIHVDFTGYKYTTVSRRIGRRMSLLGFSAMEDYLDYLENNSTEAHLLSKELLIGVTRFFRDDEAFEALKNKVVPQLVEANKDNKFIRIWVTACSTGEEAYSIAILIKDYLRMHRLQYDVSIFATDLDKEAIKLAANRIFPENIGAEIPPEYLSTYFIPHRSGYTISKEIREMIVFSAHNVIQDPPFNKIDLICCRNFLIYLNDTIQQQLFSIFQYALKNQGFLFLGSSESLGKSAEEFIEFDKKNKIFINRENKKFIQQIRSPKAKTAATYGQDQQGSTSGNGPAPGRNKLMNEIQNALIQAYVPDSIVTDEYFNLLHTTGNANRWLRLPAGEISSNVMKMLPESLAVPLEVVANKVIHSGKPITLNNVAVTKDLSEYFKDQESIKVTVHKTDLIDNTVHLFITFEPENTATAQSETVKIDMGTASMEKITILERELRVNRETLQTTIEELESSNEELQAANEELQSSNEELESVNEELYTVNAEYQQKNLELSEANNDLNNLIQNTEIALLFLDSHLNIRKFTPEIKKIMNLMPHDIGRNISHFRGKVQLDDFLDRIEEVFTSLVPFQVQVKDINEKEYLLKISPFKTPKKEIQGVVLVFVDISQSSRMERALEISDQSLLALKQKHHSQNEIFELITNNLRDLVTIISPEGKVEYCSPSGFDITGFSLEKMYELNFLDQVSDAIHQARWKKAIADLSKHKDPGLIHFKFKTAKGNFRWMESNFKQLHQANPEKSRILVTTRDIHQRMLDDIEKYKLALIAEQTSNAVLITDPAGRITFANQAFENMTGYEAAETIGMIPGRLLQGEESDSDIIRIMSDAIKKTQPFDVELINYSKFGNKYVVRIQAEPMYDYEKQFIGFFSIQTDVTHQKDQFEEIHKLNLKIKEQNNKLEEVNTALEEFAYVASHDLKTPVRNIRGLLDLIRKKGETLDLKKRDHYFDIIFSSAGELNRMIDNLLEYSRTGRSQEELEFVNLPSLMKEITRQFDSDLEELAGSIQVNLQVDEIQVYPILFKRLVTNLISNAIKYRGGSPPEILISCQNSDPQTVSFQVRDNGMGIPEDQYEQIFKIFKSLNPSKDSNGIGLSVSKKIVELHGGTIWVDSKVGEGTTFFFTIKNNHREKN</sequence>
<dbReference type="InterPro" id="IPR000673">
    <property type="entry name" value="Sig_transdc_resp-reg_Me-estase"/>
</dbReference>
<dbReference type="Pfam" id="PF01339">
    <property type="entry name" value="CheB_methylest"/>
    <property type="match status" value="1"/>
</dbReference>
<dbReference type="PROSITE" id="PS50109">
    <property type="entry name" value="HIS_KIN"/>
    <property type="match status" value="1"/>
</dbReference>
<dbReference type="InterPro" id="IPR035965">
    <property type="entry name" value="PAS-like_dom_sf"/>
</dbReference>
<dbReference type="SMART" id="SM00086">
    <property type="entry name" value="PAC"/>
    <property type="match status" value="3"/>
</dbReference>
<dbReference type="CDD" id="cd00082">
    <property type="entry name" value="HisKA"/>
    <property type="match status" value="1"/>
</dbReference>